<dbReference type="NCBIfam" id="NF033766">
    <property type="entry name" value="choice_anch_G"/>
    <property type="match status" value="1"/>
</dbReference>
<feature type="region of interest" description="Disordered" evidence="2">
    <location>
        <begin position="1709"/>
        <end position="1731"/>
    </location>
</feature>
<proteinExistence type="predicted"/>
<evidence type="ECO:0000256" key="1">
    <source>
        <dbReference type="ARBA" id="ARBA00022737"/>
    </source>
</evidence>
<sequence length="1782" mass="179266">MISTHVPFIRRRDSRGRARGGATWRRGLAAVAASALLITAVGAPAVAVDNYPDEPSEAEASVLASELMQQELLGAATSDAGSLSNPGPNTENLNVDLLGSQVLALGDIELPVDQFLDFGQIGALASTSEASGPVDAHAVSGLLGADGGVTLDGAEDSFGTASIDVLSLARLVGVDGITDAVVDELTIELGALGAEVIAEDGVILDPDGGVTGPGQYRLADGTLRLHSPVVEGAADTIYDIGGAIDTQIETLVNDTLDISALTALLAAVPGIPEPTVTVDSDMQETLFQSVVGEPITSANQLVTLDLSTGELQVHLEHLVEGNDPWGGGDDVGMNGLAPNYELIDDQTYPQIAEGIHEIMQEATRILIGAIEDSLNAVTIDIAFFDQSALGTLDVSWSVPLADAVNGDFPQVVNNSTGVQAVTGALLATTINGLGNAAAPIFGAVYDLIISDAGDQIFELLINDIKSGITGTIGAALSPVFDIVVQFVSLQINHQETATCTTADGTELLGQLEVSALSLGLVQAADAGRIGLGNAGVRIDACDLAAIAPTLAVDPGEVAPGGTTTVTGEGYTPNSTATVQLTDADGNPVGDPITVDTDENGAFTTPLVVPEDAEPGDYTVVGTDDTTGTPAEAPLVVTPPSAITPELSVDPAEVAPGDCTEVSGSGYTPSSTVTVQLTDADGNPVGEPVVVDTDENGAFTTELCVPEDAEPGDYTVVGTDDTTGTPAEAPLVVTEAPAIDPSITVDPAEVVPGGTTTVTGEGYTPNSTATVQLTDADGNPVGDPIVVDTDENGEFTTPLVVPEDAEPGDYTVVGTDDTTDTPAEAPLTVITGAEQCESAPELTVTPSSVPAGETVTVVGTGFPAGVDVTLQLTDAEGNPVGDPMTVTPDEDCGFTTEYTVPEGTEPGDYEVVAEPEDGSEGAEAPLTVEPADIAPSLTVDPTEVVPGDCTEVTGEGYTPSSTVTVQLTDADGNAVGDPIVVDTDENGAFTVELCVPEDAEPGDYTVVGTDDTTGTPAEAPLTVITGAEQCETAPAITVEPSSVPAGETVTVVGTGFPAGVDVTVQLTDSEGNPVGDPVTVTPDEDCSFTTDYTVPEGTEPGDYEVVAEPEDGSEGAEAPLTVEPADIAPSLTVDPAEVAPGGTTTVTGEGYTPDSTVTVQLTDSDGNPVGDPITVDTDENGGFTTPLVVPEDAEPGDYTVVGTDDTTGTPAEAPLTVITGAEQCESAPELTVAPSSVPAGTDVTVVGTGFPAGVDVTLQLTDAEGNPVGEPVTVTPDEDCSFTTDYTIPEGTEPGDYEVVAEPEDGSEGASAPLTVEPADIDPSITVAPAEVAPGGTTTVTGEGYTPDSTVTVQLTDSDGNPVGDPITVDTDENGGFTTPLTVPEDADLGDYTVVGTDDTTGTPAEAPLTVISGAEQCESAPELTVAPSSAPAGETVTVVGTGFPAGVDVTIQLTDSEGNPVGDPITVTPDEDCSFTTDYTIPEGTEPGDYEVVAEPEDGSEGAEAPLTVEPGSDPGEECTDPTLVAEPTTVEPGGEVTVTGTGFPAGVEVSVTLTDASGDPVGDTVTVTPDEDCGFTVTIQIPDDADPGVHVIVAEPEDGSDGAEVPITVTGPDSRTLTAWFEEDSVKPGASQTLYASGFEPGEMVVGVIRSTSVRLQAAAADDTGKVEWTFIVPAGQKAGSYIGTATSQTIGDSAAASFKVALTSTGGGNGDGNGDGNGNGSGNGNGNGNGSGGLASTGADVATLVTISMLLLGAGAVLIRRRRELAMAAATAMGKMPDKQ</sequence>
<keyword evidence="1" id="KW-0677">Repeat</keyword>
<keyword evidence="6" id="KW-1185">Reference proteome</keyword>
<comment type="caution">
    <text evidence="5">The sequence shown here is derived from an EMBL/GenBank/DDBJ whole genome shotgun (WGS) entry which is preliminary data.</text>
</comment>
<gene>
    <name evidence="5" type="ORF">ACFO6V_17235</name>
</gene>
<evidence type="ECO:0000259" key="4">
    <source>
        <dbReference type="Pfam" id="PF06458"/>
    </source>
</evidence>
<feature type="region of interest" description="Disordered" evidence="2">
    <location>
        <begin position="1496"/>
        <end position="1518"/>
    </location>
</feature>
<keyword evidence="3" id="KW-0812">Transmembrane</keyword>
<dbReference type="RefSeq" id="WP_377137291.1">
    <property type="nucleotide sequence ID" value="NZ_JBHSFI010000005.1"/>
</dbReference>
<dbReference type="Gene3D" id="2.60.40.230">
    <property type="entry name" value="Neocarzinostatin-like"/>
    <property type="match status" value="7"/>
</dbReference>
<evidence type="ECO:0000256" key="3">
    <source>
        <dbReference type="SAM" id="Phobius"/>
    </source>
</evidence>
<feature type="compositionally biased region" description="Low complexity" evidence="2">
    <location>
        <begin position="748"/>
        <end position="764"/>
    </location>
</feature>
<feature type="transmembrane region" description="Helical" evidence="3">
    <location>
        <begin position="1743"/>
        <end position="1761"/>
    </location>
</feature>
<reference evidence="6" key="1">
    <citation type="journal article" date="2019" name="Int. J. Syst. Evol. Microbiol.">
        <title>The Global Catalogue of Microorganisms (GCM) 10K type strain sequencing project: providing services to taxonomists for standard genome sequencing and annotation.</title>
        <authorList>
            <consortium name="The Broad Institute Genomics Platform"/>
            <consortium name="The Broad Institute Genome Sequencing Center for Infectious Disease"/>
            <person name="Wu L."/>
            <person name="Ma J."/>
        </authorList>
    </citation>
    <scope>NUCLEOTIDE SEQUENCE [LARGE SCALE GENOMIC DNA]</scope>
    <source>
        <strain evidence="6">CCUG 42722</strain>
    </source>
</reference>
<feature type="domain" description="MucBP" evidence="4">
    <location>
        <begin position="1349"/>
        <end position="1411"/>
    </location>
</feature>
<organism evidence="5 6">
    <name type="scientific">Promicromonospora alba</name>
    <dbReference type="NCBI Taxonomy" id="1616110"/>
    <lineage>
        <taxon>Bacteria</taxon>
        <taxon>Bacillati</taxon>
        <taxon>Actinomycetota</taxon>
        <taxon>Actinomycetes</taxon>
        <taxon>Micrococcales</taxon>
        <taxon>Promicromonosporaceae</taxon>
        <taxon>Promicromonospora</taxon>
    </lineage>
</organism>
<feature type="region of interest" description="Disordered" evidence="2">
    <location>
        <begin position="743"/>
        <end position="764"/>
    </location>
</feature>
<dbReference type="EMBL" id="JBHSFI010000005">
    <property type="protein sequence ID" value="MFC4629997.1"/>
    <property type="molecule type" value="Genomic_DNA"/>
</dbReference>
<feature type="domain" description="MucBP" evidence="4">
    <location>
        <begin position="1155"/>
        <end position="1217"/>
    </location>
</feature>
<dbReference type="InterPro" id="IPR009459">
    <property type="entry name" value="MucBP_dom"/>
</dbReference>
<protein>
    <submittedName>
        <fullName evidence="5">Choice-of-anchor G family protein</fullName>
    </submittedName>
</protein>
<evidence type="ECO:0000313" key="6">
    <source>
        <dbReference type="Proteomes" id="UP001596011"/>
    </source>
</evidence>
<name>A0ABV9HJK6_9MICO</name>
<keyword evidence="3" id="KW-1133">Transmembrane helix</keyword>
<feature type="domain" description="MucBP" evidence="4">
    <location>
        <begin position="961"/>
        <end position="1023"/>
    </location>
</feature>
<feature type="domain" description="MucBP" evidence="4">
    <location>
        <begin position="671"/>
        <end position="733"/>
    </location>
</feature>
<dbReference type="Pfam" id="PF06458">
    <property type="entry name" value="MucBP"/>
    <property type="match status" value="4"/>
</dbReference>
<accession>A0ABV9HJK6</accession>
<evidence type="ECO:0000313" key="5">
    <source>
        <dbReference type="EMBL" id="MFC4629997.1"/>
    </source>
</evidence>
<keyword evidence="3" id="KW-0472">Membrane</keyword>
<dbReference type="InterPro" id="IPR047900">
    <property type="entry name" value="Choice_anch_G"/>
</dbReference>
<dbReference type="Proteomes" id="UP001596011">
    <property type="component" value="Unassembled WGS sequence"/>
</dbReference>
<evidence type="ECO:0000256" key="2">
    <source>
        <dbReference type="SAM" id="MobiDB-lite"/>
    </source>
</evidence>